<proteinExistence type="predicted"/>
<reference evidence="3 4" key="1">
    <citation type="journal article" date="2014" name="J. Gen. Virol.">
        <title>Genome sequence of a crustacean iridovirus, IIV31, isolated from the pill bug, Armadillidium vulgare.</title>
        <authorList>
            <person name="Piegu B."/>
            <person name="Guizard S."/>
            <person name="Yeping T."/>
            <person name="Cruaud C."/>
            <person name="Asgari S."/>
            <person name="Bideshi D.K."/>
            <person name="Federici B.A."/>
            <person name="Bigot Y."/>
        </authorList>
    </citation>
    <scope>NUCLEOTIDE SEQUENCE [LARGE SCALE GENOMIC DNA]</scope>
</reference>
<dbReference type="OrthoDB" id="36254at10239"/>
<sequence>MIETILSAISVLCLYKAIVFLYENLMLSAFFRRWKNESLRLMNLDSEIYSLKRRISSMETVGLEAEDKRVYTTHISVSGDKHLVKYKLNGKHYSALLRSSASDGTDPKFHITDRDRTVVTDHVLKFMGPNFDFNNIKLKVKELGYDCLIFHMLGQKPLIFEADEFLPTNLSNGFNWDKRRQCLPPCTPAPHVPVPDTPDTPPVPDTPVPDTPVPPASVTKALIEASVE</sequence>
<dbReference type="InterPro" id="IPR043921">
    <property type="entry name" value="DUF5772"/>
</dbReference>
<evidence type="ECO:0000256" key="2">
    <source>
        <dbReference type="SAM" id="Phobius"/>
    </source>
</evidence>
<evidence type="ECO:0000313" key="4">
    <source>
        <dbReference type="Proteomes" id="UP000114278"/>
    </source>
</evidence>
<dbReference type="GeneID" id="19738586"/>
<keyword evidence="4" id="KW-1185">Reference proteome</keyword>
<feature type="region of interest" description="Disordered" evidence="1">
    <location>
        <begin position="187"/>
        <end position="216"/>
    </location>
</feature>
<dbReference type="EMBL" id="HF920637">
    <property type="protein sequence ID" value="CCV02374.1"/>
    <property type="molecule type" value="Genomic_DNA"/>
</dbReference>
<protein>
    <submittedName>
        <fullName evidence="3">Uncharacterized protein</fullName>
    </submittedName>
</protein>
<keyword evidence="2" id="KW-0472">Membrane</keyword>
<name>A0A068QLN2_9VIRU</name>
<dbReference type="Pfam" id="PF19080">
    <property type="entry name" value="DUF5772"/>
    <property type="match status" value="1"/>
</dbReference>
<feature type="transmembrane region" description="Helical" evidence="2">
    <location>
        <begin position="6"/>
        <end position="31"/>
    </location>
</feature>
<dbReference type="KEGG" id="vg:19738586"/>
<dbReference type="Proteomes" id="UP000114278">
    <property type="component" value="Segment"/>
</dbReference>
<keyword evidence="2" id="KW-1133">Transmembrane helix</keyword>
<gene>
    <name evidence="3" type="primary">002L</name>
    <name evidence="3" type="ORF">IIV31_002L</name>
</gene>
<organism evidence="3 4">
    <name type="scientific">Armadillidium vulgare iridescent virus</name>
    <dbReference type="NCBI Taxonomy" id="72201"/>
    <lineage>
        <taxon>Viruses</taxon>
        <taxon>Varidnaviria</taxon>
        <taxon>Bamfordvirae</taxon>
        <taxon>Nucleocytoviricota</taxon>
        <taxon>Megaviricetes</taxon>
        <taxon>Pimascovirales</taxon>
        <taxon>Pimascovirales incertae sedis</taxon>
        <taxon>Iridoviridae</taxon>
        <taxon>Betairidovirinae</taxon>
        <taxon>Iridovirus</taxon>
        <taxon>Iridovirus armadillidium1</taxon>
        <taxon>Invertebrate iridescent virus 31</taxon>
    </lineage>
</organism>
<dbReference type="RefSeq" id="YP_009046616.1">
    <property type="nucleotide sequence ID" value="NC_024451.1"/>
</dbReference>
<accession>A0A068QLN2</accession>
<evidence type="ECO:0000313" key="3">
    <source>
        <dbReference type="EMBL" id="CCV02374.1"/>
    </source>
</evidence>
<feature type="compositionally biased region" description="Pro residues" evidence="1">
    <location>
        <begin position="187"/>
        <end position="215"/>
    </location>
</feature>
<evidence type="ECO:0000256" key="1">
    <source>
        <dbReference type="SAM" id="MobiDB-lite"/>
    </source>
</evidence>
<keyword evidence="2" id="KW-0812">Transmembrane</keyword>